<keyword evidence="3" id="KW-1185">Reference proteome</keyword>
<organism evidence="2 3">
    <name type="scientific">Achlya hypogyna</name>
    <name type="common">Oomycete</name>
    <name type="synonym">Protoachlya hypogyna</name>
    <dbReference type="NCBI Taxonomy" id="1202772"/>
    <lineage>
        <taxon>Eukaryota</taxon>
        <taxon>Sar</taxon>
        <taxon>Stramenopiles</taxon>
        <taxon>Oomycota</taxon>
        <taxon>Saprolegniomycetes</taxon>
        <taxon>Saprolegniales</taxon>
        <taxon>Achlyaceae</taxon>
        <taxon>Achlya</taxon>
    </lineage>
</organism>
<gene>
    <name evidence="2" type="ORF">ACHHYP_03249</name>
</gene>
<proteinExistence type="predicted"/>
<dbReference type="Proteomes" id="UP000243579">
    <property type="component" value="Unassembled WGS sequence"/>
</dbReference>
<feature type="transmembrane region" description="Helical" evidence="1">
    <location>
        <begin position="213"/>
        <end position="232"/>
    </location>
</feature>
<accession>A0A1V9ZRI9</accession>
<feature type="transmembrane region" description="Helical" evidence="1">
    <location>
        <begin position="351"/>
        <end position="379"/>
    </location>
</feature>
<keyword evidence="1" id="KW-1133">Transmembrane helix</keyword>
<comment type="caution">
    <text evidence="2">The sequence shown here is derived from an EMBL/GenBank/DDBJ whole genome shotgun (WGS) entry which is preliminary data.</text>
</comment>
<feature type="transmembrane region" description="Helical" evidence="1">
    <location>
        <begin position="309"/>
        <end position="330"/>
    </location>
</feature>
<feature type="transmembrane region" description="Helical" evidence="1">
    <location>
        <begin position="394"/>
        <end position="415"/>
    </location>
</feature>
<evidence type="ECO:0008006" key="4">
    <source>
        <dbReference type="Google" id="ProtNLM"/>
    </source>
</evidence>
<dbReference type="EMBL" id="JNBR01000028">
    <property type="protein sequence ID" value="OQS00599.1"/>
    <property type="molecule type" value="Genomic_DNA"/>
</dbReference>
<keyword evidence="1" id="KW-0812">Transmembrane</keyword>
<evidence type="ECO:0000256" key="1">
    <source>
        <dbReference type="SAM" id="Phobius"/>
    </source>
</evidence>
<dbReference type="OrthoDB" id="78897at2759"/>
<sequence>MQALKRMTLVTPFSSAPFAVRWDKISLVTSVLMLLNIVAMPLKAYISEELPWHSDDKPLTPYQSMSAWDPAYLLLNQALFNRDSLVGRPSFYENRTLRTDIFRVVLDVHDKAPTPVADCLPFLYDLPGLIVYSKSFRDLLCSFASVDHRNSTNVQDGEWHLKGACQSDTFMGLLLGRGCIWLTVGDDMLEAPAPPGIFTMTISFQRTKFYKWLWVKFVYRVLLIALVTSIAWRHYYRRCRELRAAIRHYGHAVSQSPDIWSYEIVVGDPTALVLIDPVVCSLFCIDVCLSMEYVALALVRVTQLGNVDYLFSAFLYFSRLVWFAYFALSATDRILKRYAKEHLFAEVDKTLVAIGVSLAVIPLEYFQANTVVVELYFWIFGLLPSENPDHQLEGVIGCTVLCLSIASLSVIFGFGRRTYLSHRSKSKRRMTRYTSQEFSAFKSKSIVRFVRCLCRRRHTTIESGGSIYAAFAANPRYVMYPTIGLRSLDCFIVCKEHGVSVNTMRVSLRQSLDRCLHDPLAVISESKDDPPTSVFPSVVHTWDSSSQRKTFQLKRGIVPSPWIM</sequence>
<evidence type="ECO:0000313" key="2">
    <source>
        <dbReference type="EMBL" id="OQS00599.1"/>
    </source>
</evidence>
<protein>
    <recommendedName>
        <fullName evidence="4">Transmembrane protein</fullName>
    </recommendedName>
</protein>
<reference evidence="2 3" key="1">
    <citation type="journal article" date="2014" name="Genome Biol. Evol.">
        <title>The secreted proteins of Achlya hypogyna and Thraustotheca clavata identify the ancestral oomycete secretome and reveal gene acquisitions by horizontal gene transfer.</title>
        <authorList>
            <person name="Misner I."/>
            <person name="Blouin N."/>
            <person name="Leonard G."/>
            <person name="Richards T.A."/>
            <person name="Lane C.E."/>
        </authorList>
    </citation>
    <scope>NUCLEOTIDE SEQUENCE [LARGE SCALE GENOMIC DNA]</scope>
    <source>
        <strain evidence="2 3">ATCC 48635</strain>
    </source>
</reference>
<evidence type="ECO:0000313" key="3">
    <source>
        <dbReference type="Proteomes" id="UP000243579"/>
    </source>
</evidence>
<keyword evidence="1" id="KW-0472">Membrane</keyword>
<dbReference type="AlphaFoldDB" id="A0A1V9ZRI9"/>
<name>A0A1V9ZRI9_ACHHY</name>